<name>A0AAN7UI15_9PEZI</name>
<dbReference type="PANTHER" id="PTHR46640:SF1">
    <property type="entry name" value="FUNGAL LIPASE-LIKE DOMAIN-CONTAINING PROTEIN-RELATED"/>
    <property type="match status" value="1"/>
</dbReference>
<dbReference type="InterPro" id="IPR051299">
    <property type="entry name" value="AB_hydrolase_lip/est"/>
</dbReference>
<keyword evidence="2" id="KW-0378">Hydrolase</keyword>
<dbReference type="InterPro" id="IPR029058">
    <property type="entry name" value="AB_hydrolase_fold"/>
</dbReference>
<evidence type="ECO:0000259" key="4">
    <source>
        <dbReference type="Pfam" id="PF01764"/>
    </source>
</evidence>
<keyword evidence="6" id="KW-1185">Reference proteome</keyword>
<evidence type="ECO:0000256" key="3">
    <source>
        <dbReference type="SAM" id="SignalP"/>
    </source>
</evidence>
<comment type="caution">
    <text evidence="5">The sequence shown here is derived from an EMBL/GenBank/DDBJ whole genome shotgun (WGS) entry which is preliminary data.</text>
</comment>
<dbReference type="Proteomes" id="UP001305414">
    <property type="component" value="Unassembled WGS sequence"/>
</dbReference>
<dbReference type="SUPFAM" id="SSF53474">
    <property type="entry name" value="alpha/beta-Hydrolases"/>
    <property type="match status" value="1"/>
</dbReference>
<dbReference type="GO" id="GO:0006629">
    <property type="term" value="P:lipid metabolic process"/>
    <property type="evidence" value="ECO:0007669"/>
    <property type="project" value="InterPro"/>
</dbReference>
<feature type="chain" id="PRO_5042820064" description="Fungal lipase-type domain-containing protein" evidence="3">
    <location>
        <begin position="23"/>
        <end position="416"/>
    </location>
</feature>
<dbReference type="AlphaFoldDB" id="A0AAN7UI15"/>
<accession>A0AAN7UI15</accession>
<keyword evidence="1 3" id="KW-0732">Signal</keyword>
<feature type="signal peptide" evidence="3">
    <location>
        <begin position="1"/>
        <end position="22"/>
    </location>
</feature>
<evidence type="ECO:0000256" key="2">
    <source>
        <dbReference type="ARBA" id="ARBA00022801"/>
    </source>
</evidence>
<dbReference type="GO" id="GO:0016787">
    <property type="term" value="F:hydrolase activity"/>
    <property type="evidence" value="ECO:0007669"/>
    <property type="project" value="UniProtKB-KW"/>
</dbReference>
<feature type="domain" description="Fungal lipase-type" evidence="4">
    <location>
        <begin position="136"/>
        <end position="298"/>
    </location>
</feature>
<organism evidence="5 6">
    <name type="scientific">Xylaria bambusicola</name>
    <dbReference type="NCBI Taxonomy" id="326684"/>
    <lineage>
        <taxon>Eukaryota</taxon>
        <taxon>Fungi</taxon>
        <taxon>Dikarya</taxon>
        <taxon>Ascomycota</taxon>
        <taxon>Pezizomycotina</taxon>
        <taxon>Sordariomycetes</taxon>
        <taxon>Xylariomycetidae</taxon>
        <taxon>Xylariales</taxon>
        <taxon>Xylariaceae</taxon>
        <taxon>Xylaria</taxon>
    </lineage>
</organism>
<evidence type="ECO:0000313" key="5">
    <source>
        <dbReference type="EMBL" id="KAK5628053.1"/>
    </source>
</evidence>
<dbReference type="CDD" id="cd00519">
    <property type="entry name" value="Lipase_3"/>
    <property type="match status" value="1"/>
</dbReference>
<proteinExistence type="predicted"/>
<sequence length="416" mass="45970">MSFIVVHLLYFLAICAATFAFASPIPDQDLALQDKRANALGGISDNLFTSLERLSRLVDIAYCVGTAGIRQPFSCISRCKDFPSLELVTTWNTGVLLGDSCGYVAIDHGTSPSIAKSQSMPQEIGQSSKLTNGAIVVAFRGTYSVTNAMVDLSTVPQSYVPYPPDGGDDAYSPPLTEPEHACTNCTVHMGFLLSWQIARRTVLPELRRLHDEHPKYPIHVVGHSLGGAVGALAALEMKVIQGWDNVIITTFGEPRVGNVGFVKYLDAVFHLDDEGDDLEQRLYRRITHIDDPVPLLPLSEWGYRSHAGEFFISKPELSPTPLDIRPCVGDYDANCIAGSDGEQIASVSKLNDSAQPSRHGDVLSSMVWRLPVRFKLWELLFAHRDYFWRLGLCIPGGDPIDWWKDRHSPLTMNNEL</sequence>
<dbReference type="EMBL" id="JAWHQM010000007">
    <property type="protein sequence ID" value="KAK5628053.1"/>
    <property type="molecule type" value="Genomic_DNA"/>
</dbReference>
<dbReference type="Gene3D" id="3.40.50.1820">
    <property type="entry name" value="alpha/beta hydrolase"/>
    <property type="match status" value="1"/>
</dbReference>
<evidence type="ECO:0000256" key="1">
    <source>
        <dbReference type="ARBA" id="ARBA00022729"/>
    </source>
</evidence>
<dbReference type="InterPro" id="IPR002921">
    <property type="entry name" value="Fungal_lipase-type"/>
</dbReference>
<evidence type="ECO:0000313" key="6">
    <source>
        <dbReference type="Proteomes" id="UP001305414"/>
    </source>
</evidence>
<protein>
    <recommendedName>
        <fullName evidence="4">Fungal lipase-type domain-containing protein</fullName>
    </recommendedName>
</protein>
<reference evidence="5 6" key="1">
    <citation type="submission" date="2023-10" db="EMBL/GenBank/DDBJ databases">
        <title>Draft genome sequence of Xylaria bambusicola isolate GMP-LS, the root and basal stem rot pathogen of sugarcane in Indonesia.</title>
        <authorList>
            <person name="Selvaraj P."/>
            <person name="Muralishankar V."/>
            <person name="Muruganantham S."/>
            <person name="Sp S."/>
            <person name="Haryani S."/>
            <person name="Lau K.J.X."/>
            <person name="Naqvi N.I."/>
        </authorList>
    </citation>
    <scope>NUCLEOTIDE SEQUENCE [LARGE SCALE GENOMIC DNA]</scope>
    <source>
        <strain evidence="5">GMP-LS</strain>
    </source>
</reference>
<dbReference type="PANTHER" id="PTHR46640">
    <property type="entry name" value="TRIACYLGLYCEROL LIPASE, PUTATIVE (AFU_ORTHOLOGUE AFUA_6G06510)-RELATED"/>
    <property type="match status" value="1"/>
</dbReference>
<gene>
    <name evidence="5" type="ORF">RRF57_003768</name>
</gene>
<dbReference type="Pfam" id="PF01764">
    <property type="entry name" value="Lipase_3"/>
    <property type="match status" value="1"/>
</dbReference>